<dbReference type="InterPro" id="IPR035992">
    <property type="entry name" value="Ricin_B-like_lectins"/>
</dbReference>
<gene>
    <name evidence="1" type="ORF">HD556DRAFT_1442479</name>
</gene>
<comment type="caution">
    <text evidence="1">The sequence shown here is derived from an EMBL/GenBank/DDBJ whole genome shotgun (WGS) entry which is preliminary data.</text>
</comment>
<dbReference type="AlphaFoldDB" id="A0A9P7DIM4"/>
<dbReference type="GeneID" id="64600225"/>
<dbReference type="SUPFAM" id="SSF50370">
    <property type="entry name" value="Ricin B-like lectins"/>
    <property type="match status" value="1"/>
</dbReference>
<accession>A0A9P7DIM4</accession>
<protein>
    <submittedName>
        <fullName evidence="1">Uncharacterized protein</fullName>
    </submittedName>
</protein>
<evidence type="ECO:0000313" key="1">
    <source>
        <dbReference type="EMBL" id="KAG1795141.1"/>
    </source>
</evidence>
<evidence type="ECO:0000313" key="2">
    <source>
        <dbReference type="Proteomes" id="UP000719766"/>
    </source>
</evidence>
<sequence length="177" mass="19673">MALDKRDYTCVVGSPPCDDSVQKWGIAPSGAGYTIRNMQTGTHLSVKEICCGTAVFAGHFPTAWQFITVKVDDENAEIIEIRWPYTHYMFDLADTGNSAPGTKVQLMDTQLSPMYHRCRLWKPIFMKHTRYSVLPECVEDDTSSTTTISAADVPEGGELVLVTTTTTRTVVTKVPKY</sequence>
<dbReference type="Proteomes" id="UP000719766">
    <property type="component" value="Unassembled WGS sequence"/>
</dbReference>
<reference evidence="1" key="1">
    <citation type="journal article" date="2020" name="New Phytol.">
        <title>Comparative genomics reveals dynamic genome evolution in host specialist ectomycorrhizal fungi.</title>
        <authorList>
            <person name="Lofgren L.A."/>
            <person name="Nguyen N.H."/>
            <person name="Vilgalys R."/>
            <person name="Ruytinx J."/>
            <person name="Liao H.L."/>
            <person name="Branco S."/>
            <person name="Kuo A."/>
            <person name="LaButti K."/>
            <person name="Lipzen A."/>
            <person name="Andreopoulos W."/>
            <person name="Pangilinan J."/>
            <person name="Riley R."/>
            <person name="Hundley H."/>
            <person name="Na H."/>
            <person name="Barry K."/>
            <person name="Grigoriev I.V."/>
            <person name="Stajich J.E."/>
            <person name="Kennedy P.G."/>
        </authorList>
    </citation>
    <scope>NUCLEOTIDE SEQUENCE</scope>
    <source>
        <strain evidence="1">S12</strain>
    </source>
</reference>
<dbReference type="RefSeq" id="XP_041161093.1">
    <property type="nucleotide sequence ID" value="XM_041306461.1"/>
</dbReference>
<proteinExistence type="predicted"/>
<organism evidence="1 2">
    <name type="scientific">Suillus plorans</name>
    <dbReference type="NCBI Taxonomy" id="116603"/>
    <lineage>
        <taxon>Eukaryota</taxon>
        <taxon>Fungi</taxon>
        <taxon>Dikarya</taxon>
        <taxon>Basidiomycota</taxon>
        <taxon>Agaricomycotina</taxon>
        <taxon>Agaricomycetes</taxon>
        <taxon>Agaricomycetidae</taxon>
        <taxon>Boletales</taxon>
        <taxon>Suillineae</taxon>
        <taxon>Suillaceae</taxon>
        <taxon>Suillus</taxon>
    </lineage>
</organism>
<keyword evidence="2" id="KW-1185">Reference proteome</keyword>
<dbReference type="OrthoDB" id="3228793at2759"/>
<name>A0A9P7DIM4_9AGAM</name>
<dbReference type="EMBL" id="JABBWE010000023">
    <property type="protein sequence ID" value="KAG1795141.1"/>
    <property type="molecule type" value="Genomic_DNA"/>
</dbReference>
<dbReference type="Gene3D" id="2.80.10.50">
    <property type="match status" value="1"/>
</dbReference>